<evidence type="ECO:0000256" key="2">
    <source>
        <dbReference type="ARBA" id="ARBA00008892"/>
    </source>
</evidence>
<geneLocation type="mitochondrion" evidence="15"/>
<dbReference type="InterPro" id="IPR001421">
    <property type="entry name" value="ATP8_metazoa"/>
</dbReference>
<dbReference type="PANTHER" id="PTHR13722">
    <property type="entry name" value="ATP SYNTHASE PROTEIN 8"/>
    <property type="match status" value="1"/>
</dbReference>
<comment type="subcellular location">
    <subcellularLocation>
        <location evidence="1 13">Mitochondrion membrane</location>
        <topology evidence="1 13">Single-pass membrane protein</topology>
    </subcellularLocation>
</comment>
<evidence type="ECO:0000256" key="11">
    <source>
        <dbReference type="ARBA" id="ARBA00023136"/>
    </source>
</evidence>
<keyword evidence="7 14" id="KW-1133">Transmembrane helix</keyword>
<accession>C3UWH8</accession>
<organism evidence="15">
    <name type="scientific">Plecturocebus donacophilus</name>
    <name type="common">Bolivian gray titi monkey</name>
    <name type="synonym">Callicebus donacophilus</name>
    <dbReference type="NCBI Taxonomy" id="230833"/>
    <lineage>
        <taxon>Eukaryota</taxon>
        <taxon>Metazoa</taxon>
        <taxon>Chordata</taxon>
        <taxon>Craniata</taxon>
        <taxon>Vertebrata</taxon>
        <taxon>Euteleostomi</taxon>
        <taxon>Mammalia</taxon>
        <taxon>Eutheria</taxon>
        <taxon>Euarchontoglires</taxon>
        <taxon>Primates</taxon>
        <taxon>Haplorrhini</taxon>
        <taxon>Platyrrhini</taxon>
        <taxon>Pitheciidae</taxon>
        <taxon>Callicebinae</taxon>
        <taxon>Plecturocebus</taxon>
    </lineage>
</organism>
<dbReference type="CTD" id="4509"/>
<keyword evidence="4 13" id="KW-0138">CF(0)</keyword>
<evidence type="ECO:0000256" key="5">
    <source>
        <dbReference type="ARBA" id="ARBA00022692"/>
    </source>
</evidence>
<reference evidence="15" key="1">
    <citation type="journal article" date="2009" name="Proc. Natl. Acad. Sci. U.S.A.">
        <title>Successive radiations, not stasis, in the South American primate fauna.</title>
        <authorList>
            <person name="Hodgson J.A."/>
            <person name="Sterner K.N."/>
            <person name="Matthews L.J."/>
            <person name="Burrell A.S."/>
            <person name="Jani R.A."/>
            <person name="Raaum R.L."/>
            <person name="Stewart C.B."/>
            <person name="Disotell T.R."/>
        </authorList>
    </citation>
    <scope>NUCLEOTIDE SEQUENCE</scope>
</reference>
<dbReference type="RefSeq" id="YP_007183079.1">
    <property type="nucleotide sequence ID" value="NC_019801.1"/>
</dbReference>
<dbReference type="GeneID" id="14216771"/>
<name>C3UWH8_PLEDO</name>
<dbReference type="AlphaFoldDB" id="C3UWH8"/>
<dbReference type="GO" id="GO:0015078">
    <property type="term" value="F:proton transmembrane transporter activity"/>
    <property type="evidence" value="ECO:0007669"/>
    <property type="project" value="InterPro"/>
</dbReference>
<keyword evidence="11 14" id="KW-0472">Membrane</keyword>
<proteinExistence type="inferred from homology"/>
<sequence>MPQLDISPWPLVIMSMVVALFYTTQLKMLNFIFCPTPMSKLIKMQKHNTTWELKWTKICLPHSTSQQF</sequence>
<evidence type="ECO:0000256" key="6">
    <source>
        <dbReference type="ARBA" id="ARBA00022781"/>
    </source>
</evidence>
<keyword evidence="8" id="KW-0007">Acetylation</keyword>
<evidence type="ECO:0000256" key="14">
    <source>
        <dbReference type="SAM" id="Phobius"/>
    </source>
</evidence>
<dbReference type="Pfam" id="PF00895">
    <property type="entry name" value="ATP-synt_8"/>
    <property type="match status" value="1"/>
</dbReference>
<keyword evidence="3 13" id="KW-0813">Transport</keyword>
<keyword evidence="12" id="KW-0066">ATP synthesis</keyword>
<evidence type="ECO:0000256" key="8">
    <source>
        <dbReference type="ARBA" id="ARBA00022990"/>
    </source>
</evidence>
<evidence type="ECO:0000313" key="15">
    <source>
        <dbReference type="EMBL" id="ACP19594.1"/>
    </source>
</evidence>
<keyword evidence="6 13" id="KW-0375">Hydrogen ion transport</keyword>
<keyword evidence="9 13" id="KW-0406">Ion transport</keyword>
<evidence type="ECO:0000256" key="3">
    <source>
        <dbReference type="ARBA" id="ARBA00022448"/>
    </source>
</evidence>
<evidence type="ECO:0000256" key="10">
    <source>
        <dbReference type="ARBA" id="ARBA00023128"/>
    </source>
</evidence>
<dbReference type="GO" id="GO:0015986">
    <property type="term" value="P:proton motive force-driven ATP synthesis"/>
    <property type="evidence" value="ECO:0007669"/>
    <property type="project" value="InterPro"/>
</dbReference>
<keyword evidence="10 13" id="KW-0496">Mitochondrion</keyword>
<evidence type="ECO:0000256" key="4">
    <source>
        <dbReference type="ARBA" id="ARBA00022547"/>
    </source>
</evidence>
<dbReference type="InterPro" id="IPR039017">
    <property type="entry name" value="ATP8_mammal"/>
</dbReference>
<feature type="transmembrane region" description="Helical" evidence="14">
    <location>
        <begin position="6"/>
        <end position="23"/>
    </location>
</feature>
<protein>
    <recommendedName>
        <fullName evidence="13">ATP synthase complex subunit 8</fullName>
    </recommendedName>
</protein>
<keyword evidence="5 13" id="KW-0812">Transmembrane</keyword>
<gene>
    <name evidence="15" type="primary">ATP8</name>
</gene>
<evidence type="ECO:0000256" key="1">
    <source>
        <dbReference type="ARBA" id="ARBA00004304"/>
    </source>
</evidence>
<dbReference type="PANTHER" id="PTHR13722:SF0">
    <property type="entry name" value="ATP SYNTHASE PROTEIN 8"/>
    <property type="match status" value="1"/>
</dbReference>
<evidence type="ECO:0000256" key="7">
    <source>
        <dbReference type="ARBA" id="ARBA00022989"/>
    </source>
</evidence>
<dbReference type="GO" id="GO:0045259">
    <property type="term" value="C:proton-transporting ATP synthase complex"/>
    <property type="evidence" value="ECO:0007669"/>
    <property type="project" value="UniProtKB-KW"/>
</dbReference>
<evidence type="ECO:0000256" key="13">
    <source>
        <dbReference type="RuleBase" id="RU003661"/>
    </source>
</evidence>
<comment type="similarity">
    <text evidence="2 13">Belongs to the ATPase protein 8 family.</text>
</comment>
<evidence type="ECO:0000256" key="12">
    <source>
        <dbReference type="ARBA" id="ARBA00023310"/>
    </source>
</evidence>
<evidence type="ECO:0000256" key="9">
    <source>
        <dbReference type="ARBA" id="ARBA00023065"/>
    </source>
</evidence>
<dbReference type="GO" id="GO:0031966">
    <property type="term" value="C:mitochondrial membrane"/>
    <property type="evidence" value="ECO:0007669"/>
    <property type="project" value="UniProtKB-SubCell"/>
</dbReference>
<dbReference type="EMBL" id="FJ785423">
    <property type="protein sequence ID" value="ACP19594.1"/>
    <property type="molecule type" value="Genomic_DNA"/>
</dbReference>